<organism evidence="2 3">
    <name type="scientific">Chryseolinea lacunae</name>
    <dbReference type="NCBI Taxonomy" id="2801331"/>
    <lineage>
        <taxon>Bacteria</taxon>
        <taxon>Pseudomonadati</taxon>
        <taxon>Bacteroidota</taxon>
        <taxon>Cytophagia</taxon>
        <taxon>Cytophagales</taxon>
        <taxon>Fulvivirgaceae</taxon>
        <taxon>Chryseolinea</taxon>
    </lineage>
</organism>
<evidence type="ECO:0000313" key="2">
    <source>
        <dbReference type="EMBL" id="MBL0744607.1"/>
    </source>
</evidence>
<evidence type="ECO:0000256" key="1">
    <source>
        <dbReference type="SAM" id="MobiDB-lite"/>
    </source>
</evidence>
<accession>A0ABS1L100</accession>
<sequence length="144" mass="15757">MKKTTKSAKETTPEGEEKFPGYPKYPAQEDIMSRADRVEMDLDGDETPAPASSTKVPKTGGKHHSASDLTKDDFEALGDKELESDGDDQLLKDRVYPVDFAGDDLDIPGSSDDDAQEDIGNEDEENNSYSLGGDNHNDLEEDQS</sequence>
<feature type="region of interest" description="Disordered" evidence="1">
    <location>
        <begin position="1"/>
        <end position="144"/>
    </location>
</feature>
<keyword evidence="3" id="KW-1185">Reference proteome</keyword>
<comment type="caution">
    <text evidence="2">The sequence shown here is derived from an EMBL/GenBank/DDBJ whole genome shotgun (WGS) entry which is preliminary data.</text>
</comment>
<protein>
    <submittedName>
        <fullName evidence="2">Uncharacterized protein</fullName>
    </submittedName>
</protein>
<evidence type="ECO:0000313" key="3">
    <source>
        <dbReference type="Proteomes" id="UP000613030"/>
    </source>
</evidence>
<name>A0ABS1L100_9BACT</name>
<feature type="compositionally biased region" description="Basic and acidic residues" evidence="1">
    <location>
        <begin position="65"/>
        <end position="96"/>
    </location>
</feature>
<reference evidence="2 3" key="1">
    <citation type="submission" date="2021-01" db="EMBL/GenBank/DDBJ databases">
        <title>Chryseolinea sp. Jin1 Genome sequencing and assembly.</title>
        <authorList>
            <person name="Kim I."/>
        </authorList>
    </citation>
    <scope>NUCLEOTIDE SEQUENCE [LARGE SCALE GENOMIC DNA]</scope>
    <source>
        <strain evidence="2 3">Jin1</strain>
    </source>
</reference>
<dbReference type="RefSeq" id="WP_202014314.1">
    <property type="nucleotide sequence ID" value="NZ_JAERRB010000011.1"/>
</dbReference>
<feature type="compositionally biased region" description="Basic and acidic residues" evidence="1">
    <location>
        <begin position="7"/>
        <end position="19"/>
    </location>
</feature>
<feature type="compositionally biased region" description="Basic and acidic residues" evidence="1">
    <location>
        <begin position="31"/>
        <end position="40"/>
    </location>
</feature>
<gene>
    <name evidence="2" type="ORF">JI741_25460</name>
</gene>
<dbReference type="Proteomes" id="UP000613030">
    <property type="component" value="Unassembled WGS sequence"/>
</dbReference>
<feature type="compositionally biased region" description="Acidic residues" evidence="1">
    <location>
        <begin position="101"/>
        <end position="126"/>
    </location>
</feature>
<proteinExistence type="predicted"/>
<dbReference type="EMBL" id="JAERRB010000011">
    <property type="protein sequence ID" value="MBL0744607.1"/>
    <property type="molecule type" value="Genomic_DNA"/>
</dbReference>